<dbReference type="InterPro" id="IPR000595">
    <property type="entry name" value="cNMP-bd_dom"/>
</dbReference>
<protein>
    <recommendedName>
        <fullName evidence="2">Cyclic nucleotide-binding domain-containing protein</fullName>
    </recommendedName>
</protein>
<dbReference type="PROSITE" id="PS50042">
    <property type="entry name" value="CNMP_BINDING_3"/>
    <property type="match status" value="2"/>
</dbReference>
<dbReference type="Gene3D" id="2.60.120.10">
    <property type="entry name" value="Jelly Rolls"/>
    <property type="match status" value="2"/>
</dbReference>
<dbReference type="InterPro" id="IPR014710">
    <property type="entry name" value="RmlC-like_jellyroll"/>
</dbReference>
<feature type="compositionally biased region" description="Basic and acidic residues" evidence="1">
    <location>
        <begin position="89"/>
        <end position="105"/>
    </location>
</feature>
<dbReference type="SMART" id="SM00100">
    <property type="entry name" value="cNMP"/>
    <property type="match status" value="2"/>
</dbReference>
<dbReference type="InterPro" id="IPR018490">
    <property type="entry name" value="cNMP-bd_dom_sf"/>
</dbReference>
<keyword evidence="4" id="KW-1185">Reference proteome</keyword>
<dbReference type="PANTHER" id="PTHR23011">
    <property type="entry name" value="CYCLIC NUCLEOTIDE-BINDING DOMAIN CONTAINING PROTEIN"/>
    <property type="match status" value="1"/>
</dbReference>
<sequence>MDGRNKNVVLPSIHIIGADESDRDSNYGSRTELTSTTDIAARALGRVFNKVLSFNGSTPKRNWWEHRLKYIRKMYELTNYVSDTHSFYEKTDEERQNENKNERPNKNVPPVFNKRLFVTSGNVVITKEARRIMARNARYRPEEDPVLSKTDLRTMKSVVEGLKLIHKDQGHIKDALSHCVTMETYDAFQYVVKKQWEDVLSCYYIVHGAAEVTYDMRATSSRTVYQPNIIYSHGTGEYLGIVSSEDRTEDIAPPATVYTKEFCEFLRIDRDKFHRICERFKSILLMEIRRYVFGKSAILAKVSREVREKILPLIQKEEYSPNKTILHQDEVSEYLYFIISGRCQLCREVYIPEAQKTVTFYVACKEPDEMFGVEGVLDNDPSFNSVITTSPTIVYRVPRIAFDIVNKESLSKIIAKHRDEEVEDADLMDRGYFNSMWKNYKHSKVSEALKENGKMKYMCKDGPSHVAERPPSALEQHKENMYRFIQKGAEYEPYRVRSAIQRPKSGHKLPNRPQTVANVNVTDNGADEEESCSSDEETEQSQLITKDLAKTLDSFYAKGKHNRRLSIFKKLQGNEEDMLKALDENSELGKHLRKAWETPGTDQKDKDGFMENGVLATMESDDIVRKAMAMADKKATRQKKRSSIEEEEWNTVLHAENKNAKFMAAANNMRVKMLRKKMEDLHKRRVIMFEKPTKPSKDGEVIDHNNNSRKKRFMLDKLSDMGTRSKEEKDTETAVAIRGTMFITKTKPKVYQSRTQDDSDVISQERKDEDEEFLEKHLSRLRPSSAIVTKEEQTTFKSTHKKGPSRRTLGISTSSISSWTSSSSGYKSSQTSLRSS</sequence>
<feature type="domain" description="Cyclic nucleotide-binding" evidence="2">
    <location>
        <begin position="298"/>
        <end position="402"/>
    </location>
</feature>
<dbReference type="SUPFAM" id="SSF51206">
    <property type="entry name" value="cAMP-binding domain-like"/>
    <property type="match status" value="2"/>
</dbReference>
<dbReference type="Pfam" id="PF00027">
    <property type="entry name" value="cNMP_binding"/>
    <property type="match status" value="1"/>
</dbReference>
<feature type="region of interest" description="Disordered" evidence="1">
    <location>
        <begin position="751"/>
        <end position="836"/>
    </location>
</feature>
<dbReference type="OrthoDB" id="166212at2759"/>
<dbReference type="CDD" id="cd00038">
    <property type="entry name" value="CAP_ED"/>
    <property type="match status" value="2"/>
</dbReference>
<dbReference type="Proteomes" id="UP000683360">
    <property type="component" value="Unassembled WGS sequence"/>
</dbReference>
<reference evidence="3" key="1">
    <citation type="submission" date="2021-03" db="EMBL/GenBank/DDBJ databases">
        <authorList>
            <person name="Bekaert M."/>
        </authorList>
    </citation>
    <scope>NUCLEOTIDE SEQUENCE</scope>
</reference>
<feature type="domain" description="Cyclic nucleotide-binding" evidence="2">
    <location>
        <begin position="192"/>
        <end position="276"/>
    </location>
</feature>
<evidence type="ECO:0000259" key="2">
    <source>
        <dbReference type="PROSITE" id="PS50042"/>
    </source>
</evidence>
<name>A0A8S3SC60_MYTED</name>
<gene>
    <name evidence="3" type="ORF">MEDL_32102</name>
</gene>
<dbReference type="EMBL" id="CAJPWZ010001599">
    <property type="protein sequence ID" value="CAG2218341.1"/>
    <property type="molecule type" value="Genomic_DNA"/>
</dbReference>
<evidence type="ECO:0000256" key="1">
    <source>
        <dbReference type="SAM" id="MobiDB-lite"/>
    </source>
</evidence>
<proteinExistence type="predicted"/>
<evidence type="ECO:0000313" key="3">
    <source>
        <dbReference type="EMBL" id="CAG2218341.1"/>
    </source>
</evidence>
<organism evidence="3 4">
    <name type="scientific">Mytilus edulis</name>
    <name type="common">Blue mussel</name>
    <dbReference type="NCBI Taxonomy" id="6550"/>
    <lineage>
        <taxon>Eukaryota</taxon>
        <taxon>Metazoa</taxon>
        <taxon>Spiralia</taxon>
        <taxon>Lophotrochozoa</taxon>
        <taxon>Mollusca</taxon>
        <taxon>Bivalvia</taxon>
        <taxon>Autobranchia</taxon>
        <taxon>Pteriomorphia</taxon>
        <taxon>Mytilida</taxon>
        <taxon>Mytiloidea</taxon>
        <taxon>Mytilidae</taxon>
        <taxon>Mytilinae</taxon>
        <taxon>Mytilus</taxon>
    </lineage>
</organism>
<evidence type="ECO:0000313" key="4">
    <source>
        <dbReference type="Proteomes" id="UP000683360"/>
    </source>
</evidence>
<feature type="region of interest" description="Disordered" evidence="1">
    <location>
        <begin position="89"/>
        <end position="109"/>
    </location>
</feature>
<dbReference type="PANTHER" id="PTHR23011:SF41">
    <property type="entry name" value="CYCLIC NUCLEOTIDE-BINDING DOMAIN-CONTAINING PROTEIN"/>
    <property type="match status" value="1"/>
</dbReference>
<feature type="compositionally biased region" description="Low complexity" evidence="1">
    <location>
        <begin position="812"/>
        <end position="836"/>
    </location>
</feature>
<comment type="caution">
    <text evidence="3">The sequence shown here is derived from an EMBL/GenBank/DDBJ whole genome shotgun (WGS) entry which is preliminary data.</text>
</comment>
<dbReference type="AlphaFoldDB" id="A0A8S3SC60"/>
<accession>A0A8S3SC60</accession>